<feature type="region of interest" description="Disordered" evidence="6">
    <location>
        <begin position="1012"/>
        <end position="1036"/>
    </location>
</feature>
<dbReference type="InterPro" id="IPR036236">
    <property type="entry name" value="Znf_C2H2_sf"/>
</dbReference>
<feature type="region of interest" description="Disordered" evidence="6">
    <location>
        <begin position="1180"/>
        <end position="1450"/>
    </location>
</feature>
<evidence type="ECO:0000256" key="6">
    <source>
        <dbReference type="SAM" id="MobiDB-lite"/>
    </source>
</evidence>
<feature type="compositionally biased region" description="Low complexity" evidence="6">
    <location>
        <begin position="504"/>
        <end position="523"/>
    </location>
</feature>
<dbReference type="GO" id="GO:0005667">
    <property type="term" value="C:transcription regulator complex"/>
    <property type="evidence" value="ECO:0007669"/>
    <property type="project" value="TreeGrafter"/>
</dbReference>
<dbReference type="EMBL" id="JAPDMZ010000172">
    <property type="protein sequence ID" value="KAK0547080.1"/>
    <property type="molecule type" value="Genomic_DNA"/>
</dbReference>
<dbReference type="SUPFAM" id="SSF57667">
    <property type="entry name" value="beta-beta-alpha zinc fingers"/>
    <property type="match status" value="1"/>
</dbReference>
<comment type="caution">
    <text evidence="8">The sequence shown here is derived from an EMBL/GenBank/DDBJ whole genome shotgun (WGS) entry which is preliminary data.</text>
</comment>
<feature type="compositionally biased region" description="Polar residues" evidence="6">
    <location>
        <begin position="95"/>
        <end position="124"/>
    </location>
</feature>
<feature type="compositionally biased region" description="Low complexity" evidence="6">
    <location>
        <begin position="164"/>
        <end position="191"/>
    </location>
</feature>
<feature type="compositionally biased region" description="Low complexity" evidence="6">
    <location>
        <begin position="19"/>
        <end position="36"/>
    </location>
</feature>
<dbReference type="GO" id="GO:0000981">
    <property type="term" value="F:DNA-binding transcription factor activity, RNA polymerase II-specific"/>
    <property type="evidence" value="ECO:0007669"/>
    <property type="project" value="UniProtKB-ARBA"/>
</dbReference>
<feature type="compositionally biased region" description="Gly residues" evidence="6">
    <location>
        <begin position="153"/>
        <end position="163"/>
    </location>
</feature>
<feature type="compositionally biased region" description="Polar residues" evidence="6">
    <location>
        <begin position="630"/>
        <end position="653"/>
    </location>
</feature>
<dbReference type="PANTHER" id="PTHR14003:SF19">
    <property type="entry name" value="YY2 TRANSCRIPTION FACTOR"/>
    <property type="match status" value="1"/>
</dbReference>
<feature type="compositionally biased region" description="Basic and acidic residues" evidence="6">
    <location>
        <begin position="355"/>
        <end position="372"/>
    </location>
</feature>
<feature type="compositionally biased region" description="Acidic residues" evidence="6">
    <location>
        <begin position="452"/>
        <end position="461"/>
    </location>
</feature>
<evidence type="ECO:0000256" key="1">
    <source>
        <dbReference type="ARBA" id="ARBA00022723"/>
    </source>
</evidence>
<keyword evidence="1" id="KW-0479">Metal-binding</keyword>
<feature type="region of interest" description="Disordered" evidence="6">
    <location>
        <begin position="694"/>
        <end position="745"/>
    </location>
</feature>
<feature type="compositionally biased region" description="Basic and acidic residues" evidence="6">
    <location>
        <begin position="388"/>
        <end position="410"/>
    </location>
</feature>
<evidence type="ECO:0000313" key="8">
    <source>
        <dbReference type="EMBL" id="KAK0547080.1"/>
    </source>
</evidence>
<dbReference type="Gene3D" id="3.30.160.60">
    <property type="entry name" value="Classic Zinc Finger"/>
    <property type="match status" value="2"/>
</dbReference>
<feature type="compositionally biased region" description="Pro residues" evidence="6">
    <location>
        <begin position="703"/>
        <end position="713"/>
    </location>
</feature>
<protein>
    <submittedName>
        <fullName evidence="8">Transcriptional repressor</fullName>
    </submittedName>
</protein>
<feature type="compositionally biased region" description="Basic and acidic residues" evidence="6">
    <location>
        <begin position="462"/>
        <end position="473"/>
    </location>
</feature>
<dbReference type="PROSITE" id="PS00028">
    <property type="entry name" value="ZINC_FINGER_C2H2_1"/>
    <property type="match status" value="2"/>
</dbReference>
<feature type="region of interest" description="Disordered" evidence="6">
    <location>
        <begin position="1576"/>
        <end position="1630"/>
    </location>
</feature>
<keyword evidence="2" id="KW-0677">Repeat</keyword>
<feature type="compositionally biased region" description="Polar residues" evidence="6">
    <location>
        <begin position="1229"/>
        <end position="1275"/>
    </location>
</feature>
<sequence>MSNSSSRKDRLLPSPNDPSPYLGSSSLRRGSASSGPTKRKLFESEAAPSLLDTQPKPTRRRNESNSASAVLSGEEDEDGDRTMRRAFGPSEHYRSTSTAYVNQPHKQQDGASPQVCTQPSTLSVSIPDAEGRRSKNYHSPSGSGSDPTSRSGSGPGSRSGSGEAGITSASGSGSAATDSYTTSTSGTVSSSLFEGVQRIGLNRHESETSTATTTSSSGLGSGSGAGKSADSGDKLEVPGGSRHTEHRKRGTLSRTNTTAAAEEAQVRWKNEWAVEHPGEAGDSYNDDDDEQPADVHGNWGQEDAAAQASSNKAGTGKGLPYPFRTFRSSDSATAPLKTLAEVAGAERYSPPEISGQHHDQTHGPAHEWRRAVDGPNSASEGEDDDEHDGGHSQRQRAPDARKLKQSEIHPSHHHYRDSHAGLTGQKIIRHDPMKRTPEPMDEDDENRLSDQVEQEGYLEQDEMMHQHDSHRSQDTSPHSRVSSIREDSRHHDGYSSMDGNSHLAPPVRSSQASSAPSRASSRSTGVTSAARLPLPSISGASSSGNTYSKTLPNLACLDLSPPPHGASGGARFGFSRDPIDGVIADRESSVLNRHHRKSVGHVADFGLGPIHHAVGSTNRLDRNINHLHHPQSTTHSHAVSRRSSLGAAANSSHPRPFASHPASKRPPSIAGSDYRKHEVNPALYSSSSASVVGSGMHKHAVPQLPPIHSYPPENPEEPYSSRPFANSKLPHKTSAPALRSGPPVLPRNRTIEVRTVQVPSPEFLPSGNINANLAQAIAAGTNSRVPMDGNHSFAAAGDVSLGGSTRYDVGVSPSANTSPAGSIQQLYIGSAGPSQSHRFQAGMNPGQMYPSDQASYYNGTANSMDGSGSFAFVNPTLNNGQFAPQSSVMGDDRRLPTFDPAYQNGTDTGNMYGSFLPNPSGHMAKPLSQPYQVGSDYGTAAPGQSSNAYYHGAAVDPTAMTFDGFQHSAASGPSSMIQVRHPPSGAHHDAVGDMAGPDLHPQQPYVEEGQLGAGLDAPPRTRAVPQKGPDGKKRYPCSYPGCDKTFSTSGHAARHSRIHTGQKPYRCTFPGCKARFSRQDNSLQHYRTHILAPKARPRNRRDSNGDTLMSPDQPHAELRSGVDPNFLEQDGRVQEEDEEMTAAHELNPDVLQGQKALAEGTAIAVVNDVLDSKGRKKGETLERTVGAGGKQCQGTSWTGERAGFGAVRETSEQAGSGEGGSSRSAENSDGASRSTSQGASAELNSSQVYKRQRSAAESSNPTSLQNSDGIRSNPESEVHLNMLGGEKAPRRDQGLQGMAQPNSPLAYQNGRLGGPSDGYPSSQDHSVNFMNRPAGRGGPQSNPGLLDGPSSLRNEVQPNPRQPLVTSDSPTWITTASGNGYGKWPGSTGPPGLGTGPNPGAQAGAPPNLLADGMMGPPETAPRPLAGASTQNPSLRGWLPGQIEQDRAWERERQENMALFALAGQEAARMENASMGGAVLDGNVAPSSWNSPHRRSNTVPNAAEARNAVPAPPLPANSNGTGLAARRPSASISGRTNGLLAPPPANVAGGLPTNLGPLSPTTSTASSALLSLSVLSGMGSNPPTGSGSLFGGNKGAAQAVQSAQNNGEASSASRSRRSSTNTKTTSRPIT</sequence>
<evidence type="ECO:0000256" key="4">
    <source>
        <dbReference type="ARBA" id="ARBA00022833"/>
    </source>
</evidence>
<evidence type="ECO:0000256" key="3">
    <source>
        <dbReference type="ARBA" id="ARBA00022771"/>
    </source>
</evidence>
<feature type="region of interest" description="Disordered" evidence="6">
    <location>
        <begin position="1486"/>
        <end position="1545"/>
    </location>
</feature>
<dbReference type="InterPro" id="IPR013087">
    <property type="entry name" value="Znf_C2H2_type"/>
</dbReference>
<feature type="compositionally biased region" description="Low complexity" evidence="6">
    <location>
        <begin position="1610"/>
        <end position="1630"/>
    </location>
</feature>
<feature type="compositionally biased region" description="Basic and acidic residues" evidence="6">
    <location>
        <begin position="264"/>
        <end position="279"/>
    </location>
</feature>
<evidence type="ECO:0000256" key="5">
    <source>
        <dbReference type="PROSITE-ProRule" id="PRU00042"/>
    </source>
</evidence>
<feature type="compositionally biased region" description="Low complexity" evidence="6">
    <location>
        <begin position="1398"/>
        <end position="1411"/>
    </location>
</feature>
<gene>
    <name evidence="8" type="primary">NRG1</name>
    <name evidence="8" type="ORF">OC846_005009</name>
</gene>
<accession>A0AAN6GPE0</accession>
<proteinExistence type="predicted"/>
<dbReference type="GO" id="GO:0000978">
    <property type="term" value="F:RNA polymerase II cis-regulatory region sequence-specific DNA binding"/>
    <property type="evidence" value="ECO:0007669"/>
    <property type="project" value="TreeGrafter"/>
</dbReference>
<dbReference type="GO" id="GO:0000785">
    <property type="term" value="C:chromatin"/>
    <property type="evidence" value="ECO:0007669"/>
    <property type="project" value="TreeGrafter"/>
</dbReference>
<feature type="domain" description="C2H2-type" evidence="7">
    <location>
        <begin position="1065"/>
        <end position="1089"/>
    </location>
</feature>
<feature type="region of interest" description="Disordered" evidence="6">
    <location>
        <begin position="1"/>
        <end position="545"/>
    </location>
</feature>
<feature type="compositionally biased region" description="Low complexity" evidence="6">
    <location>
        <begin position="139"/>
        <end position="152"/>
    </location>
</feature>
<organism evidence="8 9">
    <name type="scientific">Tilletia horrida</name>
    <dbReference type="NCBI Taxonomy" id="155126"/>
    <lineage>
        <taxon>Eukaryota</taxon>
        <taxon>Fungi</taxon>
        <taxon>Dikarya</taxon>
        <taxon>Basidiomycota</taxon>
        <taxon>Ustilaginomycotina</taxon>
        <taxon>Exobasidiomycetes</taxon>
        <taxon>Tilletiales</taxon>
        <taxon>Tilletiaceae</taxon>
        <taxon>Tilletia</taxon>
    </lineage>
</organism>
<feature type="compositionally biased region" description="Low complexity" evidence="6">
    <location>
        <begin position="208"/>
        <end position="218"/>
    </location>
</feature>
<dbReference type="SMART" id="SM00355">
    <property type="entry name" value="ZnF_C2H2"/>
    <property type="match status" value="2"/>
</dbReference>
<feature type="compositionally biased region" description="Basic and acidic residues" evidence="6">
    <location>
        <begin position="428"/>
        <end position="438"/>
    </location>
</feature>
<name>A0AAN6GPE0_9BASI</name>
<dbReference type="FunFam" id="3.30.160.60:FF:000072">
    <property type="entry name" value="zinc finger protein 143 isoform X1"/>
    <property type="match status" value="1"/>
</dbReference>
<dbReference type="Proteomes" id="UP001176517">
    <property type="component" value="Unassembled WGS sequence"/>
</dbReference>
<evidence type="ECO:0000256" key="2">
    <source>
        <dbReference type="ARBA" id="ARBA00022737"/>
    </source>
</evidence>
<feature type="region of interest" description="Disordered" evidence="6">
    <location>
        <begin position="627"/>
        <end position="673"/>
    </location>
</feature>
<feature type="domain" description="C2H2-type" evidence="7">
    <location>
        <begin position="1035"/>
        <end position="1064"/>
    </location>
</feature>
<feature type="compositionally biased region" description="Polar residues" evidence="6">
    <location>
        <begin position="1351"/>
        <end position="1378"/>
    </location>
</feature>
<evidence type="ECO:0000259" key="7">
    <source>
        <dbReference type="PROSITE" id="PS50157"/>
    </source>
</evidence>
<keyword evidence="3 5" id="KW-0863">Zinc-finger</keyword>
<dbReference type="GO" id="GO:0008270">
    <property type="term" value="F:zinc ion binding"/>
    <property type="evidence" value="ECO:0007669"/>
    <property type="project" value="UniProtKB-KW"/>
</dbReference>
<dbReference type="PANTHER" id="PTHR14003">
    <property type="entry name" value="TRANSCRIPTIONAL REPRESSOR PROTEIN YY"/>
    <property type="match status" value="1"/>
</dbReference>
<reference evidence="8" key="1">
    <citation type="journal article" date="2023" name="PhytoFront">
        <title>Draft Genome Resources of Seven Strains of Tilletia horrida, Causal Agent of Kernel Smut of Rice.</title>
        <authorList>
            <person name="Khanal S."/>
            <person name="Antony Babu S."/>
            <person name="Zhou X.G."/>
        </authorList>
    </citation>
    <scope>NUCLEOTIDE SEQUENCE</scope>
    <source>
        <strain evidence="8">TX6</strain>
    </source>
</reference>
<keyword evidence="4" id="KW-0862">Zinc</keyword>
<feature type="compositionally biased region" description="Basic and acidic residues" evidence="6">
    <location>
        <begin position="483"/>
        <end position="493"/>
    </location>
</feature>
<feature type="compositionally biased region" description="Gly residues" evidence="6">
    <location>
        <begin position="1379"/>
        <end position="1397"/>
    </location>
</feature>
<dbReference type="GO" id="GO:0031519">
    <property type="term" value="C:PcG protein complex"/>
    <property type="evidence" value="ECO:0007669"/>
    <property type="project" value="TreeGrafter"/>
</dbReference>
<feature type="compositionally biased region" description="Polar residues" evidence="6">
    <location>
        <begin position="1319"/>
        <end position="1329"/>
    </location>
</feature>
<feature type="compositionally biased region" description="Basic and acidic residues" evidence="6">
    <location>
        <begin position="1"/>
        <end position="11"/>
    </location>
</feature>
<feature type="compositionally biased region" description="Polar residues" evidence="6">
    <location>
        <begin position="1599"/>
        <end position="1609"/>
    </location>
</feature>
<feature type="region of interest" description="Disordered" evidence="6">
    <location>
        <begin position="1094"/>
        <end position="1126"/>
    </location>
</feature>
<keyword evidence="9" id="KW-1185">Reference proteome</keyword>
<evidence type="ECO:0000313" key="9">
    <source>
        <dbReference type="Proteomes" id="UP001176517"/>
    </source>
</evidence>
<dbReference type="PROSITE" id="PS50157">
    <property type="entry name" value="ZINC_FINGER_C2H2_2"/>
    <property type="match status" value="2"/>
</dbReference>